<keyword evidence="2" id="KW-0238">DNA-binding</keyword>
<sequence length="305" mass="35747">MYFMISNLRCMHNFYKYFPSSDKGCDWGLNVLSVGCSRVLPNEIYPNPSHPSHHNFTWEMGRVLQEYALVYIVNGTGILETETLKEEITDGTVFMIFPDERHRYKPDNQKGWDEYWISFNGDYIEKLIEEHLFSKTDPMFQLGFNEQMLQLFASVVHIAKDENKGYQAVISSATIHILGILHGFKQQQNHDKDSISDLTVKKAKILFRHKVLEITDPKAIADELEVGYSWFRKVFKENTGISPGQYFIQLKTQKAKELLVNQQYSIKEIAYILKFESPFYFSKLFKQKTLFTPLQFRKKFAKSDK</sequence>
<dbReference type="Pfam" id="PF02311">
    <property type="entry name" value="AraC_binding"/>
    <property type="match status" value="1"/>
</dbReference>
<dbReference type="GO" id="GO:0003700">
    <property type="term" value="F:DNA-binding transcription factor activity"/>
    <property type="evidence" value="ECO:0007669"/>
    <property type="project" value="InterPro"/>
</dbReference>
<dbReference type="SMART" id="SM00342">
    <property type="entry name" value="HTH_ARAC"/>
    <property type="match status" value="1"/>
</dbReference>
<reference evidence="5 6" key="1">
    <citation type="submission" date="2019-02" db="EMBL/GenBank/DDBJ databases">
        <title>Pedobacter sp. nov., a novel speices isolated from soil of pinguins habitat in Antarcitica.</title>
        <authorList>
            <person name="He R.-H."/>
        </authorList>
    </citation>
    <scope>NUCLEOTIDE SEQUENCE [LARGE SCALE GENOMIC DNA]</scope>
    <source>
        <strain evidence="5 6">E01020</strain>
    </source>
</reference>
<dbReference type="GO" id="GO:0043565">
    <property type="term" value="F:sequence-specific DNA binding"/>
    <property type="evidence" value="ECO:0007669"/>
    <property type="project" value="InterPro"/>
</dbReference>
<dbReference type="PANTHER" id="PTHR43280">
    <property type="entry name" value="ARAC-FAMILY TRANSCRIPTIONAL REGULATOR"/>
    <property type="match status" value="1"/>
</dbReference>
<dbReference type="SUPFAM" id="SSF46689">
    <property type="entry name" value="Homeodomain-like"/>
    <property type="match status" value="1"/>
</dbReference>
<dbReference type="AlphaFoldDB" id="A0A4R5ML46"/>
<protein>
    <submittedName>
        <fullName evidence="5">AraC family transcriptional regulator</fullName>
    </submittedName>
</protein>
<accession>A0A4R5ML46</accession>
<evidence type="ECO:0000313" key="6">
    <source>
        <dbReference type="Proteomes" id="UP000295668"/>
    </source>
</evidence>
<keyword evidence="1" id="KW-0805">Transcription regulation</keyword>
<dbReference type="Gene3D" id="2.60.120.280">
    <property type="entry name" value="Regulatory protein AraC"/>
    <property type="match status" value="1"/>
</dbReference>
<comment type="caution">
    <text evidence="5">The sequence shown here is derived from an EMBL/GenBank/DDBJ whole genome shotgun (WGS) entry which is preliminary data.</text>
</comment>
<dbReference type="OrthoDB" id="9782911at2"/>
<keyword evidence="6" id="KW-1185">Reference proteome</keyword>
<dbReference type="InterPro" id="IPR018060">
    <property type="entry name" value="HTH_AraC"/>
</dbReference>
<feature type="domain" description="HTH araC/xylS-type" evidence="4">
    <location>
        <begin position="201"/>
        <end position="299"/>
    </location>
</feature>
<evidence type="ECO:0000313" key="5">
    <source>
        <dbReference type="EMBL" id="TDG36166.1"/>
    </source>
</evidence>
<dbReference type="PROSITE" id="PS01124">
    <property type="entry name" value="HTH_ARAC_FAMILY_2"/>
    <property type="match status" value="1"/>
</dbReference>
<dbReference type="SUPFAM" id="SSF51215">
    <property type="entry name" value="Regulatory protein AraC"/>
    <property type="match status" value="1"/>
</dbReference>
<dbReference type="Proteomes" id="UP000295668">
    <property type="component" value="Unassembled WGS sequence"/>
</dbReference>
<dbReference type="Gene3D" id="1.10.10.60">
    <property type="entry name" value="Homeodomain-like"/>
    <property type="match status" value="2"/>
</dbReference>
<evidence type="ECO:0000256" key="2">
    <source>
        <dbReference type="ARBA" id="ARBA00023125"/>
    </source>
</evidence>
<dbReference type="PANTHER" id="PTHR43280:SF30">
    <property type="entry name" value="MMSAB OPERON REGULATORY PROTEIN"/>
    <property type="match status" value="1"/>
</dbReference>
<evidence type="ECO:0000256" key="1">
    <source>
        <dbReference type="ARBA" id="ARBA00023015"/>
    </source>
</evidence>
<dbReference type="InterPro" id="IPR003313">
    <property type="entry name" value="AraC-bd"/>
</dbReference>
<evidence type="ECO:0000256" key="3">
    <source>
        <dbReference type="ARBA" id="ARBA00023163"/>
    </source>
</evidence>
<proteinExistence type="predicted"/>
<keyword evidence="3" id="KW-0804">Transcription</keyword>
<dbReference type="InterPro" id="IPR037923">
    <property type="entry name" value="HTH-like"/>
</dbReference>
<dbReference type="Pfam" id="PF12833">
    <property type="entry name" value="HTH_18"/>
    <property type="match status" value="1"/>
</dbReference>
<name>A0A4R5ML46_9SPHI</name>
<gene>
    <name evidence="5" type="ORF">EZJ43_09165</name>
</gene>
<dbReference type="InterPro" id="IPR009057">
    <property type="entry name" value="Homeodomain-like_sf"/>
</dbReference>
<dbReference type="EMBL" id="SJCY01000005">
    <property type="protein sequence ID" value="TDG36166.1"/>
    <property type="molecule type" value="Genomic_DNA"/>
</dbReference>
<evidence type="ECO:0000259" key="4">
    <source>
        <dbReference type="PROSITE" id="PS01124"/>
    </source>
</evidence>
<organism evidence="5 6">
    <name type="scientific">Pedobacter changchengzhani</name>
    <dbReference type="NCBI Taxonomy" id="2529274"/>
    <lineage>
        <taxon>Bacteria</taxon>
        <taxon>Pseudomonadati</taxon>
        <taxon>Bacteroidota</taxon>
        <taxon>Sphingobacteriia</taxon>
        <taxon>Sphingobacteriales</taxon>
        <taxon>Sphingobacteriaceae</taxon>
        <taxon>Pedobacter</taxon>
    </lineage>
</organism>